<dbReference type="InterPro" id="IPR004360">
    <property type="entry name" value="Glyas_Fos-R_dOase_dom"/>
</dbReference>
<dbReference type="Pfam" id="PF00903">
    <property type="entry name" value="Glyoxalase"/>
    <property type="match status" value="2"/>
</dbReference>
<feature type="domain" description="VOC" evidence="1">
    <location>
        <begin position="6"/>
        <end position="118"/>
    </location>
</feature>
<proteinExistence type="predicted"/>
<reference evidence="2" key="1">
    <citation type="submission" date="2021-05" db="EMBL/GenBank/DDBJ databases">
        <title>Novel Bacillus species.</title>
        <authorList>
            <person name="Liu G."/>
        </authorList>
    </citation>
    <scope>NUCLEOTIDE SEQUENCE</scope>
    <source>
        <strain evidence="2">FJAT-49825</strain>
    </source>
</reference>
<gene>
    <name evidence="2" type="ORF">KHA99_10530</name>
</gene>
<dbReference type="InterPro" id="IPR050383">
    <property type="entry name" value="GlyoxalaseI/FosfomycinResist"/>
</dbReference>
<name>A0A942YVD6_9BACI</name>
<evidence type="ECO:0000313" key="3">
    <source>
        <dbReference type="Proteomes" id="UP000679749"/>
    </source>
</evidence>
<accession>A0A942YVD6</accession>
<dbReference type="AlphaFoldDB" id="A0A942YVD6"/>
<evidence type="ECO:0000313" key="2">
    <source>
        <dbReference type="EMBL" id="MBS4212880.1"/>
    </source>
</evidence>
<dbReference type="RefSeq" id="WP_213117402.1">
    <property type="nucleotide sequence ID" value="NZ_JAGYPF010000002.1"/>
</dbReference>
<dbReference type="InterPro" id="IPR037523">
    <property type="entry name" value="VOC_core"/>
</dbReference>
<dbReference type="Gene3D" id="3.10.180.10">
    <property type="entry name" value="2,3-Dihydroxybiphenyl 1,2-Dioxygenase, domain 1"/>
    <property type="match status" value="2"/>
</dbReference>
<comment type="caution">
    <text evidence="2">The sequence shown here is derived from an EMBL/GenBank/DDBJ whole genome shotgun (WGS) entry which is preliminary data.</text>
</comment>
<dbReference type="SUPFAM" id="SSF54593">
    <property type="entry name" value="Glyoxalase/Bleomycin resistance protein/Dihydroxybiphenyl dioxygenase"/>
    <property type="match status" value="1"/>
</dbReference>
<organism evidence="2 3">
    <name type="scientific">Neobacillus rhizophilus</name>
    <dbReference type="NCBI Taxonomy" id="2833579"/>
    <lineage>
        <taxon>Bacteria</taxon>
        <taxon>Bacillati</taxon>
        <taxon>Bacillota</taxon>
        <taxon>Bacilli</taxon>
        <taxon>Bacillales</taxon>
        <taxon>Bacillaceae</taxon>
        <taxon>Neobacillus</taxon>
    </lineage>
</organism>
<dbReference type="Proteomes" id="UP000679749">
    <property type="component" value="Unassembled WGS sequence"/>
</dbReference>
<dbReference type="PROSITE" id="PS51819">
    <property type="entry name" value="VOC"/>
    <property type="match status" value="2"/>
</dbReference>
<feature type="domain" description="VOC" evidence="1">
    <location>
        <begin position="135"/>
        <end position="248"/>
    </location>
</feature>
<evidence type="ECO:0000259" key="1">
    <source>
        <dbReference type="PROSITE" id="PS51819"/>
    </source>
</evidence>
<dbReference type="PANTHER" id="PTHR21366">
    <property type="entry name" value="GLYOXALASE FAMILY PROTEIN"/>
    <property type="match status" value="1"/>
</dbReference>
<dbReference type="EMBL" id="JAGYPF010000002">
    <property type="protein sequence ID" value="MBS4212880.1"/>
    <property type="molecule type" value="Genomic_DNA"/>
</dbReference>
<keyword evidence="3" id="KW-1185">Reference proteome</keyword>
<sequence>MIKTIQLGYADFNCTNLSRMADYYENVIGLTLVEEGDQGEKYLSSSLDHHNIVLRSSRESELSTLGFQIAETDSLENIQQFLAQAGIHSELKSDYQPGIRKLLELNDPDGYTIHLYHHIDMPAPGYKRDSISPFKLGHIALGSKKQQESVDFYREILGFLETDKIGNRAAFLTCNSDHHVLNISNFGHKIMHHIAFQLKDSSHHTLSADFLASKNIPLVWGPFRHTAGHNLASYHQDPELNLIELYTEMDQYIPELGYFEPRPYHSELPLRPREWPRNCKWYPKVERDIIDSVLQKVEFNNRLVSQIHD</sequence>
<protein>
    <submittedName>
        <fullName evidence="2">VOC family protein</fullName>
    </submittedName>
</protein>
<dbReference type="InterPro" id="IPR029068">
    <property type="entry name" value="Glyas_Bleomycin-R_OHBP_Dase"/>
</dbReference>